<name>A0A672GV90_SALFA</name>
<feature type="domain" description="Integrase catalytic" evidence="2">
    <location>
        <begin position="160"/>
        <end position="360"/>
    </location>
</feature>
<reference evidence="3" key="1">
    <citation type="submission" date="2019-06" db="EMBL/GenBank/DDBJ databases">
        <authorList>
            <consortium name="Wellcome Sanger Institute Data Sharing"/>
        </authorList>
    </citation>
    <scope>NUCLEOTIDE SEQUENCE [LARGE SCALE GENOMIC DNA]</scope>
</reference>
<reference evidence="3" key="3">
    <citation type="submission" date="2025-09" db="UniProtKB">
        <authorList>
            <consortium name="Ensembl"/>
        </authorList>
    </citation>
    <scope>IDENTIFICATION</scope>
</reference>
<accession>A0A672GV90</accession>
<dbReference type="GO" id="GO:0015074">
    <property type="term" value="P:DNA integration"/>
    <property type="evidence" value="ECO:0007669"/>
    <property type="project" value="InterPro"/>
</dbReference>
<evidence type="ECO:0000313" key="3">
    <source>
        <dbReference type="Ensembl" id="ENSSFAP00005015384.1"/>
    </source>
</evidence>
<dbReference type="InterPro" id="IPR012337">
    <property type="entry name" value="RNaseH-like_sf"/>
</dbReference>
<dbReference type="InterPro" id="IPR041588">
    <property type="entry name" value="Integrase_H2C2"/>
</dbReference>
<organism evidence="3 4">
    <name type="scientific">Salarias fasciatus</name>
    <name type="common">Jewelled blenny</name>
    <name type="synonym">Blennius fasciatus</name>
    <dbReference type="NCBI Taxonomy" id="181472"/>
    <lineage>
        <taxon>Eukaryota</taxon>
        <taxon>Metazoa</taxon>
        <taxon>Chordata</taxon>
        <taxon>Craniata</taxon>
        <taxon>Vertebrata</taxon>
        <taxon>Euteleostomi</taxon>
        <taxon>Actinopterygii</taxon>
        <taxon>Neopterygii</taxon>
        <taxon>Teleostei</taxon>
        <taxon>Neoteleostei</taxon>
        <taxon>Acanthomorphata</taxon>
        <taxon>Ovalentaria</taxon>
        <taxon>Blenniimorphae</taxon>
        <taxon>Blenniiformes</taxon>
        <taxon>Blennioidei</taxon>
        <taxon>Blenniidae</taxon>
        <taxon>Salariinae</taxon>
        <taxon>Salarias</taxon>
    </lineage>
</organism>
<dbReference type="PANTHER" id="PTHR37984">
    <property type="entry name" value="PROTEIN CBG26694"/>
    <property type="match status" value="1"/>
</dbReference>
<dbReference type="GO" id="GO:0003676">
    <property type="term" value="F:nucleic acid binding"/>
    <property type="evidence" value="ECO:0007669"/>
    <property type="project" value="InterPro"/>
</dbReference>
<dbReference type="FunFam" id="1.10.340.70:FF:000004">
    <property type="entry name" value="Retrovirus-related Pol polyprotein from transposon 297-like Protein"/>
    <property type="match status" value="1"/>
</dbReference>
<proteinExistence type="predicted"/>
<dbReference type="InterPro" id="IPR050951">
    <property type="entry name" value="Retrovirus_Pol_polyprotein"/>
</dbReference>
<evidence type="ECO:0000256" key="1">
    <source>
        <dbReference type="ARBA" id="ARBA00039658"/>
    </source>
</evidence>
<dbReference type="PANTHER" id="PTHR37984:SF8">
    <property type="entry name" value="CCHC-TYPE DOMAIN-CONTAINING PROTEIN"/>
    <property type="match status" value="1"/>
</dbReference>
<dbReference type="Ensembl" id="ENSSFAT00005016019.1">
    <property type="protein sequence ID" value="ENSSFAP00005015384.1"/>
    <property type="gene ID" value="ENSSFAG00005008237.1"/>
</dbReference>
<evidence type="ECO:0000259" key="2">
    <source>
        <dbReference type="PROSITE" id="PS50994"/>
    </source>
</evidence>
<dbReference type="Gene3D" id="3.30.420.10">
    <property type="entry name" value="Ribonuclease H-like superfamily/Ribonuclease H"/>
    <property type="match status" value="1"/>
</dbReference>
<sequence>MLLTLQNYCLTVVYKPGPEMYISDMLSRATTPPQETDTHYRREMVCSMQQEQYDTTAIQQADYLNVTSQCLAQIRKYTEEDSCLQTLKAVVLGGWPEHKEDCPITIREYWGIRDEIYAQDDVLFRSQRVIIPKTVRPEMLRRIHYNHVGGEACYRQARDTLFWPNMQGEIKDFVQQCSVCNEYAHEQQKETMMSHPLPTRPWQLVSMDLFSYARQNFWEIDLLPDLSAGRCKAQFARYGIPDRVISDCGGQFDCREFKAFAMDWGFEHVMSSPRHPKSNGKAESAVKIVKGLCRKADRADEDPWKAFLHWRNTPTEGMRCSPAQRVISQRLRTLLPVVDQLLLPHVVTGVTDKLRVKHRAAKLIYDRSARDLPELSVGQHVRMKPLPSDRTGRWKRGVCMQQVGL</sequence>
<dbReference type="Pfam" id="PF17921">
    <property type="entry name" value="Integrase_H2C2"/>
    <property type="match status" value="1"/>
</dbReference>
<dbReference type="InParanoid" id="A0A672GV90"/>
<dbReference type="Proteomes" id="UP000472267">
    <property type="component" value="Chromosome 5"/>
</dbReference>
<dbReference type="Gene3D" id="1.10.340.70">
    <property type="match status" value="1"/>
</dbReference>
<evidence type="ECO:0000313" key="4">
    <source>
        <dbReference type="Proteomes" id="UP000472267"/>
    </source>
</evidence>
<dbReference type="InterPro" id="IPR036397">
    <property type="entry name" value="RNaseH_sf"/>
</dbReference>
<dbReference type="SUPFAM" id="SSF53098">
    <property type="entry name" value="Ribonuclease H-like"/>
    <property type="match status" value="1"/>
</dbReference>
<dbReference type="OMA" id="ITIREYW"/>
<dbReference type="AlphaFoldDB" id="A0A672GV90"/>
<dbReference type="FunFam" id="3.30.420.10:FF:000063">
    <property type="entry name" value="Retrovirus-related Pol polyprotein from transposon 297-like Protein"/>
    <property type="match status" value="1"/>
</dbReference>
<dbReference type="InterPro" id="IPR001584">
    <property type="entry name" value="Integrase_cat-core"/>
</dbReference>
<keyword evidence="4" id="KW-1185">Reference proteome</keyword>
<protein>
    <recommendedName>
        <fullName evidence="1">Gypsy retrotransposon integrase-like protein 1</fullName>
    </recommendedName>
</protein>
<reference evidence="3" key="2">
    <citation type="submission" date="2025-08" db="UniProtKB">
        <authorList>
            <consortium name="Ensembl"/>
        </authorList>
    </citation>
    <scope>IDENTIFICATION</scope>
</reference>
<dbReference type="PROSITE" id="PS50994">
    <property type="entry name" value="INTEGRASE"/>
    <property type="match status" value="1"/>
</dbReference>